<organism evidence="3 4">
    <name type="scientific">Comamonas testosteroni</name>
    <name type="common">Pseudomonas testosteroni</name>
    <dbReference type="NCBI Taxonomy" id="285"/>
    <lineage>
        <taxon>Bacteria</taxon>
        <taxon>Pseudomonadati</taxon>
        <taxon>Pseudomonadota</taxon>
        <taxon>Betaproteobacteria</taxon>
        <taxon>Burkholderiales</taxon>
        <taxon>Comamonadaceae</taxon>
        <taxon>Comamonas</taxon>
    </lineage>
</organism>
<gene>
    <name evidence="3" type="ORF">DZC30_09775</name>
</gene>
<evidence type="ECO:0000313" key="3">
    <source>
        <dbReference type="EMBL" id="RGE45237.1"/>
    </source>
</evidence>
<dbReference type="EMBL" id="QURR01000010">
    <property type="protein sequence ID" value="RGE45237.1"/>
    <property type="molecule type" value="Genomic_DNA"/>
</dbReference>
<comment type="caution">
    <text evidence="3">The sequence shown here is derived from an EMBL/GenBank/DDBJ whole genome shotgun (WGS) entry which is preliminary data.</text>
</comment>
<proteinExistence type="predicted"/>
<evidence type="ECO:0000313" key="4">
    <source>
        <dbReference type="Proteomes" id="UP000261948"/>
    </source>
</evidence>
<dbReference type="Gene3D" id="1.20.1270.180">
    <property type="match status" value="1"/>
</dbReference>
<name>A0A373FMU6_COMTE</name>
<dbReference type="Proteomes" id="UP000261948">
    <property type="component" value="Unassembled WGS sequence"/>
</dbReference>
<feature type="chain" id="PRO_5016697828" evidence="1">
    <location>
        <begin position="23"/>
        <end position="134"/>
    </location>
</feature>
<reference evidence="3 4" key="1">
    <citation type="submission" date="2018-08" db="EMBL/GenBank/DDBJ databases">
        <title>Comamonas testosteroni strain SWCO2.</title>
        <authorList>
            <person name="Jiang N."/>
            <person name="Zhang X.Z."/>
        </authorList>
    </citation>
    <scope>NUCLEOTIDE SEQUENCE [LARGE SCALE GENOMIC DNA]</scope>
    <source>
        <strain evidence="3 4">SWCO2</strain>
    </source>
</reference>
<feature type="signal peptide" evidence="1">
    <location>
        <begin position="1"/>
        <end position="22"/>
    </location>
</feature>
<feature type="domain" description="Lysozyme inhibitor LprI-like N-terminal" evidence="2">
    <location>
        <begin position="49"/>
        <end position="124"/>
    </location>
</feature>
<dbReference type="Pfam" id="PF07007">
    <property type="entry name" value="LprI"/>
    <property type="match status" value="1"/>
</dbReference>
<sequence length="134" mass="15235">MKAILRITAWACFALASTAAFAQEYKLSPEYRKCSNAVVPGETEGGAFSVCNRAELKRQDVTLNEVYQQLKGQLSGKELDALVKGQKAWLKQREDWCQFEKTLGGFPEQNYSWCVLESTLRQIELLRLSIKRLV</sequence>
<dbReference type="InterPro" id="IPR009739">
    <property type="entry name" value="LprI-like_N"/>
</dbReference>
<evidence type="ECO:0000256" key="1">
    <source>
        <dbReference type="SAM" id="SignalP"/>
    </source>
</evidence>
<dbReference type="OrthoDB" id="7340239at2"/>
<accession>A0A373FMU6</accession>
<dbReference type="AlphaFoldDB" id="A0A373FMU6"/>
<keyword evidence="4" id="KW-1185">Reference proteome</keyword>
<evidence type="ECO:0000259" key="2">
    <source>
        <dbReference type="Pfam" id="PF07007"/>
    </source>
</evidence>
<keyword evidence="1" id="KW-0732">Signal</keyword>
<protein>
    <submittedName>
        <fullName evidence="3">DUF1311 domain-containing protein</fullName>
    </submittedName>
</protein>